<keyword evidence="2" id="KW-1185">Reference proteome</keyword>
<gene>
    <name evidence="1" type="ORF">AMTR_s00019p00229950</name>
</gene>
<name>W1PBQ5_AMBTC</name>
<accession>W1PBQ5</accession>
<evidence type="ECO:0000313" key="1">
    <source>
        <dbReference type="EMBL" id="ERN07342.1"/>
    </source>
</evidence>
<dbReference type="EMBL" id="KI393807">
    <property type="protein sequence ID" value="ERN07342.1"/>
    <property type="molecule type" value="Genomic_DNA"/>
</dbReference>
<dbReference type="HOGENOM" id="CLU_2402603_0_0_1"/>
<evidence type="ECO:0000313" key="2">
    <source>
        <dbReference type="Proteomes" id="UP000017836"/>
    </source>
</evidence>
<protein>
    <submittedName>
        <fullName evidence="1">Uncharacterized protein</fullName>
    </submittedName>
</protein>
<organism evidence="1 2">
    <name type="scientific">Amborella trichopoda</name>
    <dbReference type="NCBI Taxonomy" id="13333"/>
    <lineage>
        <taxon>Eukaryota</taxon>
        <taxon>Viridiplantae</taxon>
        <taxon>Streptophyta</taxon>
        <taxon>Embryophyta</taxon>
        <taxon>Tracheophyta</taxon>
        <taxon>Spermatophyta</taxon>
        <taxon>Magnoliopsida</taxon>
        <taxon>Amborellales</taxon>
        <taxon>Amborellaceae</taxon>
        <taxon>Amborella</taxon>
    </lineage>
</organism>
<proteinExistence type="predicted"/>
<dbReference type="AlphaFoldDB" id="W1PBQ5"/>
<sequence length="93" mass="10221">MVAVWCVQYKPELRPCMSSVVKMLEGEVKIILPSNPFAHLVAGPSVIDSQQFGVTTGEETIVDSQQFGGTIEKEPYSETTPIMRKFEITVASS</sequence>
<reference evidence="2" key="1">
    <citation type="journal article" date="2013" name="Science">
        <title>The Amborella genome and the evolution of flowering plants.</title>
        <authorList>
            <consortium name="Amborella Genome Project"/>
        </authorList>
    </citation>
    <scope>NUCLEOTIDE SEQUENCE [LARGE SCALE GENOMIC DNA]</scope>
</reference>
<dbReference type="Gramene" id="ERN07342">
    <property type="protein sequence ID" value="ERN07342"/>
    <property type="gene ID" value="AMTR_s00019p00229950"/>
</dbReference>
<dbReference type="Proteomes" id="UP000017836">
    <property type="component" value="Unassembled WGS sequence"/>
</dbReference>